<dbReference type="PROSITE" id="PS50206">
    <property type="entry name" value="RHODANESE_3"/>
    <property type="match status" value="1"/>
</dbReference>
<feature type="domain" description="Rhodanese" evidence="2">
    <location>
        <begin position="130"/>
        <end position="225"/>
    </location>
</feature>
<dbReference type="RefSeq" id="WP_192278427.1">
    <property type="nucleotide sequence ID" value="NZ_JACZDF010000002.1"/>
</dbReference>
<dbReference type="SMART" id="SM00450">
    <property type="entry name" value="RHOD"/>
    <property type="match status" value="1"/>
</dbReference>
<dbReference type="InterPro" id="IPR040503">
    <property type="entry name" value="TRHO_N"/>
</dbReference>
<dbReference type="Pfam" id="PF00581">
    <property type="entry name" value="Rhodanese"/>
    <property type="match status" value="1"/>
</dbReference>
<evidence type="ECO:0000313" key="4">
    <source>
        <dbReference type="Proteomes" id="UP000642107"/>
    </source>
</evidence>
<sequence length="307" mass="33142">MATFRTVLFYAFAPVADPAAVRLWQRELAGRWNLTGRVIVAPHGINATLGGRVEDLKQYVKGTRQYPGFERLDVKWAAGTGEDFPRLSVKVRPELVAFGAPDAVRLGPDGIEGGGTRLDADGLDALVAERGGDVVMLDGRNAYEARIGRFRGAFVPDVTTSRDFLGEIEAGRWDHLKDRAVVTYCTGGVRCEVLSVLLKDRGFAEVYQMDGGIVRYVEARGASGLWDGSLYVFDGRGHVEAAGARSLGTCERCGASTARFENCADAGCRTERLVCEDCAAGTAEERCPTCVGERPTAWGAREDVGGR</sequence>
<accession>A0ABR9DNZ5</accession>
<dbReference type="InterPro" id="IPR036873">
    <property type="entry name" value="Rhodanese-like_dom_sf"/>
</dbReference>
<gene>
    <name evidence="1" type="primary">trhO</name>
    <name evidence="3" type="ORF">IGS67_04910</name>
</gene>
<comment type="function">
    <text evidence="1">Catalyzes oxygen-dependent 5-hydroxyuridine (ho5U) modification at position 34 in tRNAs.</text>
</comment>
<keyword evidence="1" id="KW-0560">Oxidoreductase</keyword>
<name>A0ABR9DNZ5_9MICO</name>
<protein>
    <recommendedName>
        <fullName evidence="1">tRNA uridine(34) hydroxylase</fullName>
        <ecNumber evidence="1">1.14.-.-</ecNumber>
    </recommendedName>
    <alternativeName>
        <fullName evidence="1">tRNA hydroxylation protein O</fullName>
    </alternativeName>
</protein>
<dbReference type="Gene3D" id="3.30.70.100">
    <property type="match status" value="1"/>
</dbReference>
<dbReference type="Gene3D" id="3.40.250.10">
    <property type="entry name" value="Rhodanese-like domain"/>
    <property type="match status" value="1"/>
</dbReference>
<comment type="catalytic activity">
    <reaction evidence="1">
        <text>uridine(34) in tRNA + AH2 + O2 = 5-hydroxyuridine(34) in tRNA + A + H2O</text>
        <dbReference type="Rhea" id="RHEA:64224"/>
        <dbReference type="Rhea" id="RHEA-COMP:11727"/>
        <dbReference type="Rhea" id="RHEA-COMP:13381"/>
        <dbReference type="ChEBI" id="CHEBI:13193"/>
        <dbReference type="ChEBI" id="CHEBI:15377"/>
        <dbReference type="ChEBI" id="CHEBI:15379"/>
        <dbReference type="ChEBI" id="CHEBI:17499"/>
        <dbReference type="ChEBI" id="CHEBI:65315"/>
        <dbReference type="ChEBI" id="CHEBI:136877"/>
    </reaction>
</comment>
<reference evidence="3 4" key="1">
    <citation type="submission" date="2020-09" db="EMBL/GenBank/DDBJ databases">
        <title>Flavimobilis rhizosphaerae sp. nov., isolated from rhizosphere soil of Spartina alterniflora.</title>
        <authorList>
            <person name="Hanqin C."/>
        </authorList>
    </citation>
    <scope>NUCLEOTIDE SEQUENCE [LARGE SCALE GENOMIC DNA]</scope>
    <source>
        <strain evidence="3 4">GY 10621</strain>
    </source>
</reference>
<dbReference type="Pfam" id="PF17773">
    <property type="entry name" value="UPF0176_N"/>
    <property type="match status" value="1"/>
</dbReference>
<proteinExistence type="inferred from homology"/>
<dbReference type="HAMAP" id="MF_00469">
    <property type="entry name" value="TrhO"/>
    <property type="match status" value="1"/>
</dbReference>
<comment type="similarity">
    <text evidence="1">Belongs to the TrhO family.</text>
</comment>
<dbReference type="NCBIfam" id="NF001134">
    <property type="entry name" value="PRK00142.1-2"/>
    <property type="match status" value="1"/>
</dbReference>
<dbReference type="EMBL" id="JACZDF010000002">
    <property type="protein sequence ID" value="MBD9698836.1"/>
    <property type="molecule type" value="Genomic_DNA"/>
</dbReference>
<organism evidence="3 4">
    <name type="scientific">Flavimobilis rhizosphaerae</name>
    <dbReference type="NCBI Taxonomy" id="2775421"/>
    <lineage>
        <taxon>Bacteria</taxon>
        <taxon>Bacillati</taxon>
        <taxon>Actinomycetota</taxon>
        <taxon>Actinomycetes</taxon>
        <taxon>Micrococcales</taxon>
        <taxon>Jonesiaceae</taxon>
        <taxon>Flavimobilis</taxon>
    </lineage>
</organism>
<dbReference type="InterPro" id="IPR022111">
    <property type="entry name" value="Rhodanese_C"/>
</dbReference>
<dbReference type="Pfam" id="PF12368">
    <property type="entry name" value="Rhodanese_C"/>
    <property type="match status" value="1"/>
</dbReference>
<dbReference type="SUPFAM" id="SSF52821">
    <property type="entry name" value="Rhodanese/Cell cycle control phosphatase"/>
    <property type="match status" value="1"/>
</dbReference>
<evidence type="ECO:0000313" key="3">
    <source>
        <dbReference type="EMBL" id="MBD9698836.1"/>
    </source>
</evidence>
<keyword evidence="4" id="KW-1185">Reference proteome</keyword>
<evidence type="ECO:0000256" key="1">
    <source>
        <dbReference type="HAMAP-Rule" id="MF_00469"/>
    </source>
</evidence>
<dbReference type="Proteomes" id="UP000642107">
    <property type="component" value="Unassembled WGS sequence"/>
</dbReference>
<dbReference type="EC" id="1.14.-.-" evidence="1"/>
<dbReference type="PANTHER" id="PTHR43268:SF6">
    <property type="entry name" value="THIOSULFATE SULFURTRANSFERASE_RHODANESE-LIKE DOMAIN-CONTAINING PROTEIN 2"/>
    <property type="match status" value="1"/>
</dbReference>
<dbReference type="InterPro" id="IPR001763">
    <property type="entry name" value="Rhodanese-like_dom"/>
</dbReference>
<dbReference type="PANTHER" id="PTHR43268">
    <property type="entry name" value="THIOSULFATE SULFURTRANSFERASE/RHODANESE-LIKE DOMAIN-CONTAINING PROTEIN 2"/>
    <property type="match status" value="1"/>
</dbReference>
<evidence type="ECO:0000259" key="2">
    <source>
        <dbReference type="PROSITE" id="PS50206"/>
    </source>
</evidence>
<comment type="caution">
    <text evidence="3">The sequence shown here is derived from an EMBL/GenBank/DDBJ whole genome shotgun (WGS) entry which is preliminary data.</text>
</comment>
<dbReference type="InterPro" id="IPR020936">
    <property type="entry name" value="TrhO"/>
</dbReference>
<keyword evidence="1" id="KW-0819">tRNA processing</keyword>